<name>A0ABW4QXI4_9BACT</name>
<evidence type="ECO:0000313" key="2">
    <source>
        <dbReference type="Proteomes" id="UP001597197"/>
    </source>
</evidence>
<organism evidence="1 2">
    <name type="scientific">Hymenobacter bucti</name>
    <dbReference type="NCBI Taxonomy" id="1844114"/>
    <lineage>
        <taxon>Bacteria</taxon>
        <taxon>Pseudomonadati</taxon>
        <taxon>Bacteroidota</taxon>
        <taxon>Cytophagia</taxon>
        <taxon>Cytophagales</taxon>
        <taxon>Hymenobacteraceae</taxon>
        <taxon>Hymenobacter</taxon>
    </lineage>
</organism>
<dbReference type="RefSeq" id="WP_382316012.1">
    <property type="nucleotide sequence ID" value="NZ_JBHUFD010000006.1"/>
</dbReference>
<sequence length="115" mass="12507">MEALLASSRLTLLRTLLVDAVQQAQRNGALVSLQLPAGEAGRFEALAKNRHMSLPDLVRQLLLQECYRGQRLAPGGNDKALAQAVAQARGMRNVSTLLRTLLYDEAWRLGIGAKG</sequence>
<dbReference type="Proteomes" id="UP001597197">
    <property type="component" value="Unassembled WGS sequence"/>
</dbReference>
<comment type="caution">
    <text evidence="1">The sequence shown here is derived from an EMBL/GenBank/DDBJ whole genome shotgun (WGS) entry which is preliminary data.</text>
</comment>
<gene>
    <name evidence="1" type="ORF">ACFSDX_17875</name>
</gene>
<accession>A0ABW4QXI4</accession>
<proteinExistence type="predicted"/>
<dbReference type="EMBL" id="JBHUFD010000006">
    <property type="protein sequence ID" value="MFD1874319.1"/>
    <property type="molecule type" value="Genomic_DNA"/>
</dbReference>
<protein>
    <recommendedName>
        <fullName evidence="3">Ribbon-helix-helix protein CopG domain-containing protein</fullName>
    </recommendedName>
</protein>
<evidence type="ECO:0008006" key="3">
    <source>
        <dbReference type="Google" id="ProtNLM"/>
    </source>
</evidence>
<reference evidence="2" key="1">
    <citation type="journal article" date="2019" name="Int. J. Syst. Evol. Microbiol.">
        <title>The Global Catalogue of Microorganisms (GCM) 10K type strain sequencing project: providing services to taxonomists for standard genome sequencing and annotation.</title>
        <authorList>
            <consortium name="The Broad Institute Genomics Platform"/>
            <consortium name="The Broad Institute Genome Sequencing Center for Infectious Disease"/>
            <person name="Wu L."/>
            <person name="Ma J."/>
        </authorList>
    </citation>
    <scope>NUCLEOTIDE SEQUENCE [LARGE SCALE GENOMIC DNA]</scope>
    <source>
        <strain evidence="2">CGMCC 1.15795</strain>
    </source>
</reference>
<keyword evidence="2" id="KW-1185">Reference proteome</keyword>
<evidence type="ECO:0000313" key="1">
    <source>
        <dbReference type="EMBL" id="MFD1874319.1"/>
    </source>
</evidence>